<dbReference type="InterPro" id="IPR040049">
    <property type="entry name" value="Ribosomal_mS25/mL61"/>
</dbReference>
<dbReference type="GO" id="GO:0005840">
    <property type="term" value="C:ribosome"/>
    <property type="evidence" value="ECO:0007669"/>
    <property type="project" value="UniProtKB-KW"/>
</dbReference>
<accession>A0A5M3YX33</accession>
<evidence type="ECO:0000256" key="2">
    <source>
        <dbReference type="ARBA" id="ARBA00022980"/>
    </source>
</evidence>
<evidence type="ECO:0000313" key="7">
    <source>
        <dbReference type="Proteomes" id="UP000452235"/>
    </source>
</evidence>
<keyword evidence="7" id="KW-1185">Reference proteome</keyword>
<name>A0A5M3YX33_ASPTE</name>
<protein>
    <submittedName>
        <fullName evidence="6">50S ribosomal protein Mrp49</fullName>
    </submittedName>
</protein>
<keyword evidence="4" id="KW-0687">Ribonucleoprotein</keyword>
<evidence type="ECO:0000256" key="1">
    <source>
        <dbReference type="ARBA" id="ARBA00004173"/>
    </source>
</evidence>
<dbReference type="SMART" id="SM00916">
    <property type="entry name" value="L51_S25_CI-B8"/>
    <property type="match status" value="1"/>
</dbReference>
<feature type="domain" description="Ribosomal protein/NADH dehydrogenase" evidence="5">
    <location>
        <begin position="49"/>
        <end position="148"/>
    </location>
</feature>
<dbReference type="Proteomes" id="UP000452235">
    <property type="component" value="Unassembled WGS sequence"/>
</dbReference>
<proteinExistence type="predicted"/>
<dbReference type="GO" id="GO:0003735">
    <property type="term" value="F:structural constituent of ribosome"/>
    <property type="evidence" value="ECO:0007669"/>
    <property type="project" value="InterPro"/>
</dbReference>
<dbReference type="Gene3D" id="3.40.30.10">
    <property type="entry name" value="Glutaredoxin"/>
    <property type="match status" value="1"/>
</dbReference>
<comment type="caution">
    <text evidence="6">The sequence shown here is derived from an EMBL/GenBank/DDBJ whole genome shotgun (WGS) entry which is preliminary data.</text>
</comment>
<organism evidence="6 7">
    <name type="scientific">Aspergillus terreus</name>
    <dbReference type="NCBI Taxonomy" id="33178"/>
    <lineage>
        <taxon>Eukaryota</taxon>
        <taxon>Fungi</taxon>
        <taxon>Dikarya</taxon>
        <taxon>Ascomycota</taxon>
        <taxon>Pezizomycotina</taxon>
        <taxon>Eurotiomycetes</taxon>
        <taxon>Eurotiomycetidae</taxon>
        <taxon>Eurotiales</taxon>
        <taxon>Aspergillaceae</taxon>
        <taxon>Aspergillus</taxon>
        <taxon>Aspergillus subgen. Circumdati</taxon>
    </lineage>
</organism>
<dbReference type="EMBL" id="BLJY01000006">
    <property type="protein sequence ID" value="GFF17153.1"/>
    <property type="molecule type" value="Genomic_DNA"/>
</dbReference>
<dbReference type="OrthoDB" id="1696305at2759"/>
<keyword evidence="2 6" id="KW-0689">Ribosomal protein</keyword>
<sequence length="204" mass="22905">MVNLFKRMRKLQTLLNIRIGTGAAILPTAPSATKDFPAITRLHLTYARKIYGGHQGARHFWRNCLPRLKYHNPSVAMSVKQTDEQDGPAALTIYFAEQASKAAALNGSAVQDKHAPAPTDAEKTAVVDLKNLDYKEIWNKVALVTGAQDVAASDDELKQLARFEQMRQQSERDRARVLGIRQAKKDQERMLQEARGEVEKLKQL</sequence>
<dbReference type="SUPFAM" id="SSF52833">
    <property type="entry name" value="Thioredoxin-like"/>
    <property type="match status" value="1"/>
</dbReference>
<dbReference type="PANTHER" id="PTHR13274">
    <property type="entry name" value="MITOCHONDRIAL RIBOSOMAL PROTEIN S25"/>
    <property type="match status" value="1"/>
</dbReference>
<dbReference type="AlphaFoldDB" id="A0A5M3YX33"/>
<keyword evidence="3" id="KW-0496">Mitochondrion</keyword>
<dbReference type="PANTHER" id="PTHR13274:SF2">
    <property type="entry name" value="SMALL RIBOSOMAL SUBUNIT PROTEIN MS25"/>
    <property type="match status" value="1"/>
</dbReference>
<dbReference type="VEuPathDB" id="FungiDB:ATEG_03259"/>
<evidence type="ECO:0000256" key="4">
    <source>
        <dbReference type="ARBA" id="ARBA00023274"/>
    </source>
</evidence>
<gene>
    <name evidence="6" type="ORF">ATEIFO6365_0006049000</name>
</gene>
<dbReference type="InterPro" id="IPR007741">
    <property type="entry name" value="Ribosomal_mL43/mS25/NADH_DH"/>
</dbReference>
<evidence type="ECO:0000256" key="3">
    <source>
        <dbReference type="ARBA" id="ARBA00023128"/>
    </source>
</evidence>
<dbReference type="InterPro" id="IPR036249">
    <property type="entry name" value="Thioredoxin-like_sf"/>
</dbReference>
<evidence type="ECO:0000313" key="6">
    <source>
        <dbReference type="EMBL" id="GFF17153.1"/>
    </source>
</evidence>
<dbReference type="GO" id="GO:1990904">
    <property type="term" value="C:ribonucleoprotein complex"/>
    <property type="evidence" value="ECO:0007669"/>
    <property type="project" value="UniProtKB-KW"/>
</dbReference>
<evidence type="ECO:0000259" key="5">
    <source>
        <dbReference type="SMART" id="SM00916"/>
    </source>
</evidence>
<comment type="subcellular location">
    <subcellularLocation>
        <location evidence="1">Mitochondrion</location>
    </subcellularLocation>
</comment>
<dbReference type="Pfam" id="PF05047">
    <property type="entry name" value="L51_S25_CI-B8"/>
    <property type="match status" value="1"/>
</dbReference>
<reference evidence="6 7" key="1">
    <citation type="submission" date="2020-01" db="EMBL/GenBank/DDBJ databases">
        <title>Aspergillus terreus IFO 6365 whole genome shotgun sequence.</title>
        <authorList>
            <person name="Kanamasa S."/>
            <person name="Takahashi H."/>
        </authorList>
    </citation>
    <scope>NUCLEOTIDE SEQUENCE [LARGE SCALE GENOMIC DNA]</scope>
    <source>
        <strain evidence="6 7">IFO 6365</strain>
    </source>
</reference>
<dbReference type="GO" id="GO:0005739">
    <property type="term" value="C:mitochondrion"/>
    <property type="evidence" value="ECO:0007669"/>
    <property type="project" value="UniProtKB-SubCell"/>
</dbReference>